<dbReference type="UniPathway" id="UPA00034">
    <property type="reaction ID" value="UER00017"/>
</dbReference>
<organism evidence="17 18">
    <name type="scientific">Phenylobacterium deserti</name>
    <dbReference type="NCBI Taxonomy" id="1914756"/>
    <lineage>
        <taxon>Bacteria</taxon>
        <taxon>Pseudomonadati</taxon>
        <taxon>Pseudomonadota</taxon>
        <taxon>Alphaproteobacteria</taxon>
        <taxon>Caulobacterales</taxon>
        <taxon>Caulobacteraceae</taxon>
        <taxon>Phenylobacterium</taxon>
    </lineage>
</organism>
<proteinExistence type="inferred from homology"/>
<comment type="subunit">
    <text evidence="12">Homotetramer; dimer of dimers.</text>
</comment>
<evidence type="ECO:0000256" key="5">
    <source>
        <dbReference type="ARBA" id="ARBA00022490"/>
    </source>
</evidence>
<evidence type="ECO:0000256" key="7">
    <source>
        <dbReference type="ARBA" id="ARBA00022915"/>
    </source>
</evidence>
<dbReference type="AlphaFoldDB" id="A0A328AC75"/>
<evidence type="ECO:0000256" key="15">
    <source>
        <dbReference type="PIRSR" id="PIRSR001365-2"/>
    </source>
</evidence>
<dbReference type="CDD" id="cd00950">
    <property type="entry name" value="DHDPS"/>
    <property type="match status" value="1"/>
</dbReference>
<evidence type="ECO:0000256" key="8">
    <source>
        <dbReference type="ARBA" id="ARBA00023154"/>
    </source>
</evidence>
<feature type="active site" description="Proton donor/acceptor" evidence="12 14">
    <location>
        <position position="136"/>
    </location>
</feature>
<dbReference type="PANTHER" id="PTHR12128:SF66">
    <property type="entry name" value="4-HYDROXY-2-OXOGLUTARATE ALDOLASE, MITOCHONDRIAL"/>
    <property type="match status" value="1"/>
</dbReference>
<feature type="active site" description="Schiff-base intermediate with substrate" evidence="12 14">
    <location>
        <position position="164"/>
    </location>
</feature>
<accession>A0A328AC75</accession>
<dbReference type="GO" id="GO:0008840">
    <property type="term" value="F:4-hydroxy-tetrahydrodipicolinate synthase activity"/>
    <property type="evidence" value="ECO:0007669"/>
    <property type="project" value="UniProtKB-UniRule"/>
</dbReference>
<keyword evidence="10 12" id="KW-0704">Schiff base</keyword>
<comment type="caution">
    <text evidence="12">Was originally thought to be a dihydrodipicolinate synthase (DHDPS), catalyzing the condensation of (S)-aspartate-beta-semialdehyde [(S)-ASA] and pyruvate to dihydrodipicolinate (DHDP). However, it was shown in E.coli that the product of the enzymatic reaction is not dihydrodipicolinate but in fact (4S)-4-hydroxy-2,3,4,5-tetrahydro-(2S)-dipicolinic acid (HTPA), and that the consecutive dehydration reaction leading to DHDP is not spontaneous but catalyzed by DapB.</text>
</comment>
<evidence type="ECO:0000256" key="16">
    <source>
        <dbReference type="PIRSR" id="PIRSR001365-3"/>
    </source>
</evidence>
<keyword evidence="6 12" id="KW-0028">Amino-acid biosynthesis</keyword>
<keyword evidence="8 12" id="KW-0457">Lysine biosynthesis</keyword>
<feature type="site" description="L-lysine inhibitor binding; via carbonyl oxygen" evidence="16">
    <location>
        <position position="52"/>
    </location>
</feature>
<evidence type="ECO:0000256" key="14">
    <source>
        <dbReference type="PIRSR" id="PIRSR001365-1"/>
    </source>
</evidence>
<keyword evidence="7 12" id="KW-0220">Diaminopimelate biosynthesis</keyword>
<protein>
    <recommendedName>
        <fullName evidence="4 12">4-hydroxy-tetrahydrodipicolinate synthase</fullName>
        <shortName evidence="12">HTPA synthase</shortName>
        <ecNumber evidence="4 12">4.3.3.7</ecNumber>
    </recommendedName>
</protein>
<gene>
    <name evidence="12" type="primary">dapA</name>
    <name evidence="17" type="ORF">DJ018_17545</name>
</gene>
<dbReference type="PROSITE" id="PS00666">
    <property type="entry name" value="DHDPS_2"/>
    <property type="match status" value="1"/>
</dbReference>
<feature type="binding site" evidence="12 15">
    <location>
        <position position="206"/>
    </location>
    <ligand>
        <name>pyruvate</name>
        <dbReference type="ChEBI" id="CHEBI:15361"/>
    </ligand>
</feature>
<evidence type="ECO:0000256" key="11">
    <source>
        <dbReference type="ARBA" id="ARBA00047836"/>
    </source>
</evidence>
<evidence type="ECO:0000256" key="4">
    <source>
        <dbReference type="ARBA" id="ARBA00012086"/>
    </source>
</evidence>
<evidence type="ECO:0000256" key="10">
    <source>
        <dbReference type="ARBA" id="ARBA00023270"/>
    </source>
</evidence>
<dbReference type="InterPro" id="IPR013785">
    <property type="entry name" value="Aldolase_TIM"/>
</dbReference>
<dbReference type="EMBL" id="QFYR01000005">
    <property type="protein sequence ID" value="RAK50964.1"/>
    <property type="molecule type" value="Genomic_DNA"/>
</dbReference>
<dbReference type="PIRSF" id="PIRSF001365">
    <property type="entry name" value="DHDPS"/>
    <property type="match status" value="1"/>
</dbReference>
<evidence type="ECO:0000256" key="6">
    <source>
        <dbReference type="ARBA" id="ARBA00022605"/>
    </source>
</evidence>
<keyword evidence="18" id="KW-1185">Reference proteome</keyword>
<dbReference type="PRINTS" id="PR00146">
    <property type="entry name" value="DHPICSNTHASE"/>
</dbReference>
<evidence type="ECO:0000313" key="18">
    <source>
        <dbReference type="Proteomes" id="UP000249725"/>
    </source>
</evidence>
<evidence type="ECO:0000256" key="3">
    <source>
        <dbReference type="ARBA" id="ARBA00007592"/>
    </source>
</evidence>
<dbReference type="InterPro" id="IPR002220">
    <property type="entry name" value="DapA-like"/>
</dbReference>
<dbReference type="Pfam" id="PF00701">
    <property type="entry name" value="DHDPS"/>
    <property type="match status" value="1"/>
</dbReference>
<dbReference type="SUPFAM" id="SSF51569">
    <property type="entry name" value="Aldolase"/>
    <property type="match status" value="1"/>
</dbReference>
<dbReference type="EC" id="4.3.3.7" evidence="4 12"/>
<evidence type="ECO:0000256" key="1">
    <source>
        <dbReference type="ARBA" id="ARBA00003294"/>
    </source>
</evidence>
<feature type="site" description="L-lysine inhibitor binding" evidence="16">
    <location>
        <position position="83"/>
    </location>
</feature>
<comment type="function">
    <text evidence="1 12">Catalyzes the condensation of (S)-aspartate-beta-semialdehyde [(S)-ASA] and pyruvate to 4-hydroxy-tetrahydrodipicolinate (HTPA).</text>
</comment>
<feature type="site" description="L-lysine inhibitor binding" evidence="16">
    <location>
        <position position="87"/>
    </location>
</feature>
<dbReference type="SMART" id="SM01130">
    <property type="entry name" value="DHDPS"/>
    <property type="match status" value="1"/>
</dbReference>
<comment type="similarity">
    <text evidence="3 12 13">Belongs to the DapA family.</text>
</comment>
<dbReference type="GO" id="GO:0019877">
    <property type="term" value="P:diaminopimelate biosynthetic process"/>
    <property type="evidence" value="ECO:0007669"/>
    <property type="project" value="UniProtKB-UniRule"/>
</dbReference>
<evidence type="ECO:0000256" key="9">
    <source>
        <dbReference type="ARBA" id="ARBA00023239"/>
    </source>
</evidence>
<dbReference type="GO" id="GO:0005829">
    <property type="term" value="C:cytosol"/>
    <property type="evidence" value="ECO:0007669"/>
    <property type="project" value="TreeGrafter"/>
</dbReference>
<keyword evidence="9 12" id="KW-0456">Lyase</keyword>
<feature type="site" description="Part of a proton relay during catalysis" evidence="12 16">
    <location>
        <position position="110"/>
    </location>
</feature>
<evidence type="ECO:0000256" key="13">
    <source>
        <dbReference type="PIRNR" id="PIRNR001365"/>
    </source>
</evidence>
<dbReference type="HAMAP" id="MF_00418">
    <property type="entry name" value="DapA"/>
    <property type="match status" value="1"/>
</dbReference>
<dbReference type="GO" id="GO:0009089">
    <property type="term" value="P:lysine biosynthetic process via diaminopimelate"/>
    <property type="evidence" value="ECO:0007669"/>
    <property type="project" value="UniProtKB-UniRule"/>
</dbReference>
<comment type="caution">
    <text evidence="17">The sequence shown here is derived from an EMBL/GenBank/DDBJ whole genome shotgun (WGS) entry which is preliminary data.</text>
</comment>
<dbReference type="RefSeq" id="WP_111516274.1">
    <property type="nucleotide sequence ID" value="NZ_QFYR01000005.1"/>
</dbReference>
<dbReference type="NCBIfam" id="TIGR00674">
    <property type="entry name" value="dapA"/>
    <property type="match status" value="1"/>
</dbReference>
<evidence type="ECO:0000313" key="17">
    <source>
        <dbReference type="EMBL" id="RAK50964.1"/>
    </source>
</evidence>
<feature type="site" description="L-lysine inhibitor binding" evidence="16">
    <location>
        <position position="109"/>
    </location>
</feature>
<feature type="binding site" evidence="12 15">
    <location>
        <position position="48"/>
    </location>
    <ligand>
        <name>pyruvate</name>
        <dbReference type="ChEBI" id="CHEBI:15361"/>
    </ligand>
</feature>
<sequence>MSEIMFKGVFPALVTPFRNGQVDEEAFVALVERQIAGGVHGLVPVGTTGETATLSHEEHRRVVELCVQTAAGRVPVIAGAGSNSTDEAIELVRHAKEIGADAALVVTPYYNRPSQEGLYAHYAAINEAVQLPVLVYNVPGRTGIDISNEVLARLSKLPNIIGIKDATGDLVRASFQRLMCGPEWVMLSGDDPSGLGYIAHGGHGCISVTANVAPDQCAAFYNALLAGDFPAALQLQDTLVRLHRALFTDASPSPTKYALAHLGLCAEDVRLPIVPASEASRVEVLAAMRDAGVI</sequence>
<dbReference type="InterPro" id="IPR020625">
    <property type="entry name" value="Schiff_base-form_aldolases_AS"/>
</dbReference>
<evidence type="ECO:0000256" key="2">
    <source>
        <dbReference type="ARBA" id="ARBA00005120"/>
    </source>
</evidence>
<reference evidence="18" key="1">
    <citation type="submission" date="2018-05" db="EMBL/GenBank/DDBJ databases">
        <authorList>
            <person name="Li X."/>
        </authorList>
    </citation>
    <scope>NUCLEOTIDE SEQUENCE [LARGE SCALE GENOMIC DNA]</scope>
    <source>
        <strain evidence="18">YIM 73061</strain>
    </source>
</reference>
<keyword evidence="5 12" id="KW-0963">Cytoplasm</keyword>
<comment type="catalytic activity">
    <reaction evidence="11 12">
        <text>L-aspartate 4-semialdehyde + pyruvate = (2S,4S)-4-hydroxy-2,3,4,5-tetrahydrodipicolinate + H2O + H(+)</text>
        <dbReference type="Rhea" id="RHEA:34171"/>
        <dbReference type="ChEBI" id="CHEBI:15361"/>
        <dbReference type="ChEBI" id="CHEBI:15377"/>
        <dbReference type="ChEBI" id="CHEBI:15378"/>
        <dbReference type="ChEBI" id="CHEBI:67139"/>
        <dbReference type="ChEBI" id="CHEBI:537519"/>
        <dbReference type="EC" id="4.3.3.7"/>
    </reaction>
</comment>
<dbReference type="Gene3D" id="3.20.20.70">
    <property type="entry name" value="Aldolase class I"/>
    <property type="match status" value="1"/>
</dbReference>
<dbReference type="InterPro" id="IPR005263">
    <property type="entry name" value="DapA"/>
</dbReference>
<dbReference type="Proteomes" id="UP000249725">
    <property type="component" value="Unassembled WGS sequence"/>
</dbReference>
<comment type="subcellular location">
    <subcellularLocation>
        <location evidence="12">Cytoplasm</location>
    </subcellularLocation>
</comment>
<comment type="pathway">
    <text evidence="2 12">Amino-acid biosynthesis; L-lysine biosynthesis via DAP pathway; (S)-tetrahydrodipicolinate from L-aspartate: step 3/4.</text>
</comment>
<evidence type="ECO:0000256" key="12">
    <source>
        <dbReference type="HAMAP-Rule" id="MF_00418"/>
    </source>
</evidence>
<feature type="site" description="Part of a proton relay during catalysis" evidence="12 16">
    <location>
        <position position="47"/>
    </location>
</feature>
<dbReference type="OrthoDB" id="9782828at2"/>
<name>A0A328AC75_9CAUL</name>
<dbReference type="PANTHER" id="PTHR12128">
    <property type="entry name" value="DIHYDRODIPICOLINATE SYNTHASE"/>
    <property type="match status" value="1"/>
</dbReference>